<dbReference type="GO" id="GO:0005886">
    <property type="term" value="C:plasma membrane"/>
    <property type="evidence" value="ECO:0007669"/>
    <property type="project" value="UniProtKB-SubCell"/>
</dbReference>
<dbReference type="EMBL" id="QGHA01000006">
    <property type="protein sequence ID" value="PWK76632.1"/>
    <property type="molecule type" value="Genomic_DNA"/>
</dbReference>
<evidence type="ECO:0000256" key="15">
    <source>
        <dbReference type="PIRSR" id="PIRSR600829-1"/>
    </source>
</evidence>
<evidence type="ECO:0000256" key="8">
    <source>
        <dbReference type="ARBA" id="ARBA00022777"/>
    </source>
</evidence>
<dbReference type="PANTHER" id="PTHR34299:SF1">
    <property type="entry name" value="DIACYLGLYCEROL KINASE"/>
    <property type="match status" value="1"/>
</dbReference>
<organism evidence="20 21">
    <name type="scientific">Mucilaginibacter oryzae</name>
    <dbReference type="NCBI Taxonomy" id="468058"/>
    <lineage>
        <taxon>Bacteria</taxon>
        <taxon>Pseudomonadati</taxon>
        <taxon>Bacteroidota</taxon>
        <taxon>Sphingobacteriia</taxon>
        <taxon>Sphingobacteriales</taxon>
        <taxon>Sphingobacteriaceae</taxon>
        <taxon>Mucilaginibacter</taxon>
    </lineage>
</organism>
<evidence type="ECO:0000256" key="4">
    <source>
        <dbReference type="ARBA" id="ARBA00022516"/>
    </source>
</evidence>
<evidence type="ECO:0000256" key="5">
    <source>
        <dbReference type="ARBA" id="ARBA00022679"/>
    </source>
</evidence>
<keyword evidence="7 17" id="KW-0547">Nucleotide-binding</keyword>
<feature type="transmembrane region" description="Helical" evidence="19">
    <location>
        <begin position="61"/>
        <end position="81"/>
    </location>
</feature>
<dbReference type="GO" id="GO:0005524">
    <property type="term" value="F:ATP binding"/>
    <property type="evidence" value="ECO:0007669"/>
    <property type="project" value="UniProtKB-KW"/>
</dbReference>
<evidence type="ECO:0000256" key="1">
    <source>
        <dbReference type="ARBA" id="ARBA00004651"/>
    </source>
</evidence>
<evidence type="ECO:0000256" key="14">
    <source>
        <dbReference type="ARBA" id="ARBA00023264"/>
    </source>
</evidence>
<feature type="binding site" evidence="17">
    <location>
        <position position="15"/>
    </location>
    <ligand>
        <name>ATP</name>
        <dbReference type="ChEBI" id="CHEBI:30616"/>
    </ligand>
</feature>
<keyword evidence="6 19" id="KW-0812">Transmembrane</keyword>
<keyword evidence="4" id="KW-0444">Lipid biosynthesis</keyword>
<comment type="cofactor">
    <cofactor evidence="18">
        <name>Mg(2+)</name>
        <dbReference type="ChEBI" id="CHEBI:18420"/>
    </cofactor>
    <text evidence="18">Mn(2+), Zn(2+), Cd(2+) and Co(2+) support activity to lesser extents.</text>
</comment>
<dbReference type="InterPro" id="IPR036945">
    <property type="entry name" value="DAGK_sf"/>
</dbReference>
<comment type="similarity">
    <text evidence="2">Belongs to the bacterial diacylglycerol kinase family.</text>
</comment>
<dbReference type="Gene3D" id="1.10.287.3610">
    <property type="match status" value="1"/>
</dbReference>
<feature type="binding site" evidence="17">
    <location>
        <begin position="100"/>
        <end position="101"/>
    </location>
    <ligand>
        <name>ATP</name>
        <dbReference type="ChEBI" id="CHEBI:30616"/>
    </ligand>
</feature>
<dbReference type="RefSeq" id="WP_022832161.1">
    <property type="nucleotide sequence ID" value="NZ_QGHA01000006.1"/>
</dbReference>
<dbReference type="GO" id="GO:0016301">
    <property type="term" value="F:kinase activity"/>
    <property type="evidence" value="ECO:0007669"/>
    <property type="project" value="UniProtKB-KW"/>
</dbReference>
<evidence type="ECO:0000256" key="3">
    <source>
        <dbReference type="ARBA" id="ARBA00022475"/>
    </source>
</evidence>
<dbReference type="InterPro" id="IPR033717">
    <property type="entry name" value="UDPK"/>
</dbReference>
<protein>
    <submittedName>
        <fullName evidence="20">Undecaprenol kinase/diacylglycerol kinase (ATP)</fullName>
    </submittedName>
</protein>
<evidence type="ECO:0000256" key="19">
    <source>
        <dbReference type="SAM" id="Phobius"/>
    </source>
</evidence>
<dbReference type="Proteomes" id="UP000245678">
    <property type="component" value="Unassembled WGS sequence"/>
</dbReference>
<comment type="subcellular location">
    <subcellularLocation>
        <location evidence="1">Cell membrane</location>
        <topology evidence="1">Multi-pass membrane protein</topology>
    </subcellularLocation>
</comment>
<accession>A0A316HNZ9</accession>
<keyword evidence="11" id="KW-0443">Lipid metabolism</keyword>
<proteinExistence type="inferred from homology"/>
<evidence type="ECO:0000256" key="2">
    <source>
        <dbReference type="ARBA" id="ARBA00005967"/>
    </source>
</evidence>
<keyword evidence="18" id="KW-0460">Magnesium</keyword>
<feature type="binding site" evidence="16">
    <location>
        <position position="15"/>
    </location>
    <ligand>
        <name>substrate</name>
    </ligand>
</feature>
<keyword evidence="14" id="KW-1208">Phospholipid metabolism</keyword>
<keyword evidence="12 19" id="KW-0472">Membrane</keyword>
<keyword evidence="9 17" id="KW-0067">ATP-binding</keyword>
<evidence type="ECO:0000256" key="10">
    <source>
        <dbReference type="ARBA" id="ARBA00022989"/>
    </source>
</evidence>
<evidence type="ECO:0000313" key="20">
    <source>
        <dbReference type="EMBL" id="PWK76632.1"/>
    </source>
</evidence>
<evidence type="ECO:0000256" key="16">
    <source>
        <dbReference type="PIRSR" id="PIRSR600829-2"/>
    </source>
</evidence>
<dbReference type="PANTHER" id="PTHR34299">
    <property type="entry name" value="DIACYLGLYCEROL KINASE"/>
    <property type="match status" value="1"/>
</dbReference>
<keyword evidence="13" id="KW-0594">Phospholipid biosynthesis</keyword>
<keyword evidence="8 20" id="KW-0418">Kinase</keyword>
<keyword evidence="21" id="KW-1185">Reference proteome</keyword>
<feature type="binding site" evidence="17">
    <location>
        <position position="82"/>
    </location>
    <ligand>
        <name>ATP</name>
        <dbReference type="ChEBI" id="CHEBI:30616"/>
    </ligand>
</feature>
<evidence type="ECO:0000313" key="21">
    <source>
        <dbReference type="Proteomes" id="UP000245678"/>
    </source>
</evidence>
<dbReference type="Pfam" id="PF01219">
    <property type="entry name" value="DAGK_prokar"/>
    <property type="match status" value="1"/>
</dbReference>
<reference evidence="20 21" key="1">
    <citation type="submission" date="2018-05" db="EMBL/GenBank/DDBJ databases">
        <title>Genomic Encyclopedia of Archaeal and Bacterial Type Strains, Phase II (KMG-II): from individual species to whole genera.</title>
        <authorList>
            <person name="Goeker M."/>
        </authorList>
    </citation>
    <scope>NUCLEOTIDE SEQUENCE [LARGE SCALE GENOMIC DNA]</scope>
    <source>
        <strain evidence="20 21">DSM 19975</strain>
    </source>
</reference>
<dbReference type="InterPro" id="IPR000829">
    <property type="entry name" value="DAGK"/>
</dbReference>
<evidence type="ECO:0000256" key="13">
    <source>
        <dbReference type="ARBA" id="ARBA00023209"/>
    </source>
</evidence>
<dbReference type="GO" id="GO:0008654">
    <property type="term" value="P:phospholipid biosynthetic process"/>
    <property type="evidence" value="ECO:0007669"/>
    <property type="project" value="UniProtKB-KW"/>
</dbReference>
<evidence type="ECO:0000256" key="18">
    <source>
        <dbReference type="PIRSR" id="PIRSR600829-4"/>
    </source>
</evidence>
<evidence type="ECO:0000256" key="12">
    <source>
        <dbReference type="ARBA" id="ARBA00023136"/>
    </source>
</evidence>
<feature type="active site" description="Proton acceptor" evidence="15">
    <location>
        <position position="75"/>
    </location>
</feature>
<keyword evidence="3" id="KW-1003">Cell membrane</keyword>
<keyword evidence="10 19" id="KW-1133">Transmembrane helix</keyword>
<evidence type="ECO:0000256" key="9">
    <source>
        <dbReference type="ARBA" id="ARBA00022840"/>
    </source>
</evidence>
<gene>
    <name evidence="20" type="ORF">LX99_03499</name>
</gene>
<evidence type="ECO:0000256" key="7">
    <source>
        <dbReference type="ARBA" id="ARBA00022741"/>
    </source>
</evidence>
<evidence type="ECO:0000256" key="6">
    <source>
        <dbReference type="ARBA" id="ARBA00022692"/>
    </source>
</evidence>
<dbReference type="AlphaFoldDB" id="A0A316HNZ9"/>
<evidence type="ECO:0000256" key="17">
    <source>
        <dbReference type="PIRSR" id="PIRSR600829-3"/>
    </source>
</evidence>
<dbReference type="GO" id="GO:0046872">
    <property type="term" value="F:metal ion binding"/>
    <property type="evidence" value="ECO:0007669"/>
    <property type="project" value="UniProtKB-KW"/>
</dbReference>
<sequence length="134" mass="14546">MVQKDYEFVFLSMKRLISSFGFAFKGLRYAAKTQPNFRIHLAAGITAVTLGLCFKISTAEWLWVMACIALVLITELLNTGLETLTDLVSPTYHEKAGHTKDAGAAAVVIAALFSVITGAIIFLPKIIILFGHAA</sequence>
<dbReference type="CDD" id="cd14265">
    <property type="entry name" value="UDPK_IM_like"/>
    <property type="match status" value="1"/>
</dbReference>
<feature type="transmembrane region" description="Helical" evidence="19">
    <location>
        <begin position="101"/>
        <end position="123"/>
    </location>
</feature>
<comment type="caution">
    <text evidence="20">The sequence shown here is derived from an EMBL/GenBank/DDBJ whole genome shotgun (WGS) entry which is preliminary data.</text>
</comment>
<feature type="binding site" evidence="18">
    <location>
        <position position="82"/>
    </location>
    <ligand>
        <name>a divalent metal cation</name>
        <dbReference type="ChEBI" id="CHEBI:60240"/>
    </ligand>
</feature>
<keyword evidence="5" id="KW-0808">Transferase</keyword>
<evidence type="ECO:0000256" key="11">
    <source>
        <dbReference type="ARBA" id="ARBA00023098"/>
    </source>
</evidence>
<feature type="binding site" evidence="16">
    <location>
        <position position="75"/>
    </location>
    <ligand>
        <name>substrate</name>
    </ligand>
</feature>
<feature type="transmembrane region" description="Helical" evidence="19">
    <location>
        <begin position="37"/>
        <end position="54"/>
    </location>
</feature>
<name>A0A316HNZ9_9SPHI</name>
<keyword evidence="18" id="KW-0479">Metal-binding</keyword>